<proteinExistence type="predicted"/>
<dbReference type="GO" id="GO:0042601">
    <property type="term" value="C:endospore-forming forespore"/>
    <property type="evidence" value="ECO:0007669"/>
    <property type="project" value="TreeGrafter"/>
</dbReference>
<evidence type="ECO:0000256" key="1">
    <source>
        <dbReference type="SAM" id="MobiDB-lite"/>
    </source>
</evidence>
<dbReference type="Gene3D" id="3.90.1200.10">
    <property type="match status" value="1"/>
</dbReference>
<dbReference type="GO" id="GO:0016740">
    <property type="term" value="F:transferase activity"/>
    <property type="evidence" value="ECO:0007669"/>
    <property type="project" value="UniProtKB-KW"/>
</dbReference>
<sequence length="362" mass="41905">MDHQPFVQGMELGEVLKQYNWEPLLVQNVGGIWRITCREGVYALKKSKAPREKLLLLHRILDGIRAKGFSHLLPWVPTSQGEPVALEQSGVWYATPWKTTHGFPDQEKVPAVNELAKSLACLHRLAESLVKPYPDLCTTISDDFLNGWKQKQEKLSEVTEQIQSREFQSPFDKCFSANQENIEHSLSFSIRGMERIKENEDGKFPRYTLCHKRIHPSNLVQEVDHYYIIDFDHAQVDSPVRDLATLMKRSTAFANHPEKPLEILEAYESEWKLQPKEKKLLALYLSYPERLIKTVNQYYEENKIAQEEAQAVKRLEAELHQHHLLQEIVKSLWTNKKARPDDKRQNSVVSVSRRSGKKKGGS</sequence>
<dbReference type="InterPro" id="IPR011009">
    <property type="entry name" value="Kinase-like_dom_sf"/>
</dbReference>
<dbReference type="EMBL" id="JACEIQ010000025">
    <property type="protein sequence ID" value="MBA4496138.1"/>
    <property type="molecule type" value="Genomic_DNA"/>
</dbReference>
<keyword evidence="4" id="KW-1185">Reference proteome</keyword>
<evidence type="ECO:0000259" key="2">
    <source>
        <dbReference type="Pfam" id="PF01636"/>
    </source>
</evidence>
<dbReference type="RefSeq" id="WP_181754279.1">
    <property type="nucleotide sequence ID" value="NZ_JACEIQ010000025.1"/>
</dbReference>
<dbReference type="PANTHER" id="PTHR39179">
    <property type="entry name" value="SPORE COAT PROTEIN I"/>
    <property type="match status" value="1"/>
</dbReference>
<gene>
    <name evidence="3" type="ORF">H1191_17830</name>
</gene>
<name>A0A7W1WUC4_9BACL</name>
<evidence type="ECO:0000313" key="3">
    <source>
        <dbReference type="EMBL" id="MBA4496138.1"/>
    </source>
</evidence>
<dbReference type="PANTHER" id="PTHR39179:SF3">
    <property type="entry name" value="COTS-RELATED PROTEIN"/>
    <property type="match status" value="1"/>
</dbReference>
<dbReference type="InterPro" id="IPR047175">
    <property type="entry name" value="CotS-like"/>
</dbReference>
<evidence type="ECO:0000313" key="4">
    <source>
        <dbReference type="Proteomes" id="UP000535491"/>
    </source>
</evidence>
<comment type="caution">
    <text evidence="3">The sequence shown here is derived from an EMBL/GenBank/DDBJ whole genome shotgun (WGS) entry which is preliminary data.</text>
</comment>
<dbReference type="AlphaFoldDB" id="A0A7W1WUC4"/>
<feature type="domain" description="Aminoglycoside phosphotransferase" evidence="2">
    <location>
        <begin position="185"/>
        <end position="263"/>
    </location>
</feature>
<keyword evidence="3" id="KW-0808">Transferase</keyword>
<dbReference type="SUPFAM" id="SSF56112">
    <property type="entry name" value="Protein kinase-like (PK-like)"/>
    <property type="match status" value="1"/>
</dbReference>
<dbReference type="InterPro" id="IPR002575">
    <property type="entry name" value="Aminoglycoside_PTrfase"/>
</dbReference>
<dbReference type="Gene3D" id="3.30.200.20">
    <property type="entry name" value="Phosphorylase Kinase, domain 1"/>
    <property type="match status" value="1"/>
</dbReference>
<dbReference type="Pfam" id="PF01636">
    <property type="entry name" value="APH"/>
    <property type="match status" value="1"/>
</dbReference>
<feature type="region of interest" description="Disordered" evidence="1">
    <location>
        <begin position="336"/>
        <end position="362"/>
    </location>
</feature>
<protein>
    <submittedName>
        <fullName evidence="3">Phosphotransferase</fullName>
    </submittedName>
</protein>
<organism evidence="3 4">
    <name type="scientific">Paenactinomyces guangxiensis</name>
    <dbReference type="NCBI Taxonomy" id="1490290"/>
    <lineage>
        <taxon>Bacteria</taxon>
        <taxon>Bacillati</taxon>
        <taxon>Bacillota</taxon>
        <taxon>Bacilli</taxon>
        <taxon>Bacillales</taxon>
        <taxon>Thermoactinomycetaceae</taxon>
        <taxon>Paenactinomyces</taxon>
    </lineage>
</organism>
<reference evidence="3 4" key="1">
    <citation type="submission" date="2020-07" db="EMBL/GenBank/DDBJ databases">
        <authorList>
            <person name="Feng H."/>
        </authorList>
    </citation>
    <scope>NUCLEOTIDE SEQUENCE [LARGE SCALE GENOMIC DNA]</scope>
    <source>
        <strain evidence="4">s-10</strain>
    </source>
</reference>
<accession>A0A7W1WUC4</accession>
<dbReference type="Proteomes" id="UP000535491">
    <property type="component" value="Unassembled WGS sequence"/>
</dbReference>